<proteinExistence type="inferred from homology"/>
<evidence type="ECO:0000313" key="9">
    <source>
        <dbReference type="Proteomes" id="UP001153069"/>
    </source>
</evidence>
<dbReference type="AlphaFoldDB" id="A0A9N8H9E0"/>
<dbReference type="InterPro" id="IPR011707">
    <property type="entry name" value="Cu-oxidase-like_N"/>
</dbReference>
<protein>
    <submittedName>
        <fullName evidence="8">Blue copper oxidase CueO</fullName>
    </submittedName>
</protein>
<accession>A0A9N8H9E0</accession>
<dbReference type="PROSITE" id="PS00080">
    <property type="entry name" value="MULTICOPPER_OXIDASE2"/>
    <property type="match status" value="1"/>
</dbReference>
<comment type="caution">
    <text evidence="8">The sequence shown here is derived from an EMBL/GenBank/DDBJ whole genome shotgun (WGS) entry which is preliminary data.</text>
</comment>
<evidence type="ECO:0000256" key="4">
    <source>
        <dbReference type="SAM" id="MobiDB-lite"/>
    </source>
</evidence>
<evidence type="ECO:0000256" key="5">
    <source>
        <dbReference type="SAM" id="Phobius"/>
    </source>
</evidence>
<gene>
    <name evidence="8" type="ORF">SEMRO_251_G099280.1</name>
</gene>
<feature type="compositionally biased region" description="Acidic residues" evidence="4">
    <location>
        <begin position="580"/>
        <end position="589"/>
    </location>
</feature>
<organism evidence="8 9">
    <name type="scientific">Seminavis robusta</name>
    <dbReference type="NCBI Taxonomy" id="568900"/>
    <lineage>
        <taxon>Eukaryota</taxon>
        <taxon>Sar</taxon>
        <taxon>Stramenopiles</taxon>
        <taxon>Ochrophyta</taxon>
        <taxon>Bacillariophyta</taxon>
        <taxon>Bacillariophyceae</taxon>
        <taxon>Bacillariophycidae</taxon>
        <taxon>Naviculales</taxon>
        <taxon>Naviculaceae</taxon>
        <taxon>Seminavis</taxon>
    </lineage>
</organism>
<evidence type="ECO:0000259" key="7">
    <source>
        <dbReference type="Pfam" id="PF07732"/>
    </source>
</evidence>
<dbReference type="SUPFAM" id="SSF49503">
    <property type="entry name" value="Cupredoxins"/>
    <property type="match status" value="3"/>
</dbReference>
<keyword evidence="5" id="KW-0812">Transmembrane</keyword>
<keyword evidence="9" id="KW-1185">Reference proteome</keyword>
<dbReference type="PANTHER" id="PTHR11709:SF2">
    <property type="entry name" value="MULTICOPPER OXIDASE LPR1"/>
    <property type="match status" value="1"/>
</dbReference>
<dbReference type="Pfam" id="PF07732">
    <property type="entry name" value="Cu-oxidase_3"/>
    <property type="match status" value="1"/>
</dbReference>
<dbReference type="GO" id="GO:0016491">
    <property type="term" value="F:oxidoreductase activity"/>
    <property type="evidence" value="ECO:0007669"/>
    <property type="project" value="UniProtKB-KW"/>
</dbReference>
<dbReference type="InterPro" id="IPR002355">
    <property type="entry name" value="Cu_oxidase_Cu_BS"/>
</dbReference>
<dbReference type="InterPro" id="IPR045087">
    <property type="entry name" value="Cu-oxidase_fam"/>
</dbReference>
<evidence type="ECO:0000256" key="1">
    <source>
        <dbReference type="ARBA" id="ARBA00010609"/>
    </source>
</evidence>
<dbReference type="CDD" id="cd13853">
    <property type="entry name" value="CuRO_1_Tth-MCO_like"/>
    <property type="match status" value="1"/>
</dbReference>
<feature type="region of interest" description="Disordered" evidence="4">
    <location>
        <begin position="540"/>
        <end position="589"/>
    </location>
</feature>
<dbReference type="GO" id="GO:0005507">
    <property type="term" value="F:copper ion binding"/>
    <property type="evidence" value="ECO:0007669"/>
    <property type="project" value="InterPro"/>
</dbReference>
<dbReference type="InterPro" id="IPR011706">
    <property type="entry name" value="Cu-oxidase_C"/>
</dbReference>
<comment type="similarity">
    <text evidence="1">Belongs to the multicopper oxidase family.</text>
</comment>
<dbReference type="Pfam" id="PF07731">
    <property type="entry name" value="Cu-oxidase_2"/>
    <property type="match status" value="1"/>
</dbReference>
<evidence type="ECO:0000256" key="2">
    <source>
        <dbReference type="ARBA" id="ARBA00022723"/>
    </source>
</evidence>
<feature type="transmembrane region" description="Helical" evidence="5">
    <location>
        <begin position="495"/>
        <end position="520"/>
    </location>
</feature>
<dbReference type="PANTHER" id="PTHR11709">
    <property type="entry name" value="MULTI-COPPER OXIDASE"/>
    <property type="match status" value="1"/>
</dbReference>
<evidence type="ECO:0000313" key="8">
    <source>
        <dbReference type="EMBL" id="CAB9506021.1"/>
    </source>
</evidence>
<evidence type="ECO:0000256" key="3">
    <source>
        <dbReference type="ARBA" id="ARBA00023002"/>
    </source>
</evidence>
<dbReference type="EMBL" id="CAICTM010000250">
    <property type="protein sequence ID" value="CAB9506021.1"/>
    <property type="molecule type" value="Genomic_DNA"/>
</dbReference>
<feature type="domain" description="Plastocyanin-like" evidence="6">
    <location>
        <begin position="383"/>
        <end position="466"/>
    </location>
</feature>
<reference evidence="8" key="1">
    <citation type="submission" date="2020-06" db="EMBL/GenBank/DDBJ databases">
        <authorList>
            <consortium name="Plant Systems Biology data submission"/>
        </authorList>
    </citation>
    <scope>NUCLEOTIDE SEQUENCE</scope>
    <source>
        <strain evidence="8">D6</strain>
    </source>
</reference>
<sequence length="589" mass="65041">MEKYLWEPSAVSSVNGVLHISLHLQVSTLRVEGRDFTTRTLNGTLPGPTLRLKPGDTFIIDYYNDLPENEMQHVHNTFSGPNDSNLHFHGLHVSGELPSDDSTLVVPPGQSFRFNTTLPVDHMPGTHWMHPHRHGSTAIQVGGGAAAAIIVEDVPNADDNSTFLNLPPQVANAREVLLVAQEFDFAELNGIATQSKDSVIHLSDVLEAESTVGFVNLASEKTYLVNGQVNPKIPLQPNEWIRLRVIHVGWLTGRLEFELTGCEMQLIAKDGVYLPELPRKISQASIVNAGRADIMVRCPFSGGADSHSMTCTSNICQGQSLVTLIKYTTTGTGAINDGDMETIQTVFPGYLQDLRDTPPTPGCSCQTDLDDMEFPENSFDFFHETFQGSVVERQLGADNHPYHQHVHPFQIVGGLNNNQDGPYYQVGDWHDTIEGQPVVRYSPTVFAGKMMIHCHRLDHEDEGMMRIEYIHPNSTSKIHPETGNSCVCIPQGPPVWAFVLFVLGLALALLVITILVVWFLRRRGKCMWFPWPCGSKQLEPVPSLSNEERDDSKNTGGNDEEALVVVPQPPGTVEGGQAETMEDELPASY</sequence>
<keyword evidence="2" id="KW-0479">Metal-binding</keyword>
<dbReference type="Proteomes" id="UP001153069">
    <property type="component" value="Unassembled WGS sequence"/>
</dbReference>
<dbReference type="InterPro" id="IPR008972">
    <property type="entry name" value="Cupredoxin"/>
</dbReference>
<evidence type="ECO:0000259" key="6">
    <source>
        <dbReference type="Pfam" id="PF07731"/>
    </source>
</evidence>
<name>A0A9N8H9E0_9STRA</name>
<feature type="domain" description="Plastocyanin-like" evidence="7">
    <location>
        <begin position="36"/>
        <end position="153"/>
    </location>
</feature>
<keyword evidence="5" id="KW-1133">Transmembrane helix</keyword>
<keyword evidence="5" id="KW-0472">Membrane</keyword>
<dbReference type="Gene3D" id="2.60.40.420">
    <property type="entry name" value="Cupredoxins - blue copper proteins"/>
    <property type="match status" value="3"/>
</dbReference>
<dbReference type="OrthoDB" id="425648at2759"/>
<keyword evidence="3" id="KW-0560">Oxidoreductase</keyword>